<evidence type="ECO:0000313" key="6">
    <source>
        <dbReference type="EMBL" id="PXX46161.1"/>
    </source>
</evidence>
<evidence type="ECO:0000256" key="2">
    <source>
        <dbReference type="ARBA" id="ARBA00012438"/>
    </source>
</evidence>
<dbReference type="SUPFAM" id="SSF47384">
    <property type="entry name" value="Homodimeric domain of signal transducing histidine kinase"/>
    <property type="match status" value="1"/>
</dbReference>
<feature type="transmembrane region" description="Helical" evidence="4">
    <location>
        <begin position="75"/>
        <end position="94"/>
    </location>
</feature>
<dbReference type="InterPro" id="IPR003594">
    <property type="entry name" value="HATPase_dom"/>
</dbReference>
<feature type="domain" description="Histidine kinase" evidence="5">
    <location>
        <begin position="313"/>
        <end position="501"/>
    </location>
</feature>
<keyword evidence="6" id="KW-0808">Transferase</keyword>
<reference evidence="6 7" key="1">
    <citation type="submission" date="2018-05" db="EMBL/GenBank/DDBJ databases">
        <title>Genomic Encyclopedia of Type Strains, Phase IV (KMG-IV): sequencing the most valuable type-strain genomes for metagenomic binning, comparative biology and taxonomic classification.</title>
        <authorList>
            <person name="Goeker M."/>
        </authorList>
    </citation>
    <scope>NUCLEOTIDE SEQUENCE [LARGE SCALE GENOMIC DNA]</scope>
    <source>
        <strain evidence="6 7">DSM 25134</strain>
    </source>
</reference>
<organism evidence="6 7">
    <name type="scientific">Aquitalea magnusonii</name>
    <dbReference type="NCBI Taxonomy" id="332411"/>
    <lineage>
        <taxon>Bacteria</taxon>
        <taxon>Pseudomonadati</taxon>
        <taxon>Pseudomonadota</taxon>
        <taxon>Betaproteobacteria</taxon>
        <taxon>Neisseriales</taxon>
        <taxon>Chromobacteriaceae</taxon>
        <taxon>Aquitalea</taxon>
    </lineage>
</organism>
<gene>
    <name evidence="6" type="ORF">DFR38_1092</name>
</gene>
<dbReference type="PANTHER" id="PTHR43065">
    <property type="entry name" value="SENSOR HISTIDINE KINASE"/>
    <property type="match status" value="1"/>
</dbReference>
<keyword evidence="3" id="KW-0597">Phosphoprotein</keyword>
<evidence type="ECO:0000256" key="4">
    <source>
        <dbReference type="SAM" id="Phobius"/>
    </source>
</evidence>
<dbReference type="Pfam" id="PF25323">
    <property type="entry name" value="6TM_PilS"/>
    <property type="match status" value="1"/>
</dbReference>
<comment type="caution">
    <text evidence="6">The sequence shown here is derived from an EMBL/GenBank/DDBJ whole genome shotgun (WGS) entry which is preliminary data.</text>
</comment>
<evidence type="ECO:0000256" key="1">
    <source>
        <dbReference type="ARBA" id="ARBA00000085"/>
    </source>
</evidence>
<dbReference type="SMART" id="SM00388">
    <property type="entry name" value="HisKA"/>
    <property type="match status" value="1"/>
</dbReference>
<dbReference type="InterPro" id="IPR036097">
    <property type="entry name" value="HisK_dim/P_sf"/>
</dbReference>
<evidence type="ECO:0000256" key="3">
    <source>
        <dbReference type="ARBA" id="ARBA00022553"/>
    </source>
</evidence>
<dbReference type="OrthoDB" id="9815750at2"/>
<dbReference type="PROSITE" id="PS50109">
    <property type="entry name" value="HIS_KIN"/>
    <property type="match status" value="1"/>
</dbReference>
<evidence type="ECO:0000313" key="7">
    <source>
        <dbReference type="Proteomes" id="UP000248395"/>
    </source>
</evidence>
<keyword evidence="6" id="KW-0418">Kinase</keyword>
<dbReference type="PANTHER" id="PTHR43065:SF52">
    <property type="entry name" value="SENSOR PROTEIN KINASE PILS"/>
    <property type="match status" value="1"/>
</dbReference>
<dbReference type="InterPro" id="IPR005467">
    <property type="entry name" value="His_kinase_dom"/>
</dbReference>
<feature type="transmembrane region" description="Helical" evidence="4">
    <location>
        <begin position="123"/>
        <end position="139"/>
    </location>
</feature>
<dbReference type="CDD" id="cd00082">
    <property type="entry name" value="HisKA"/>
    <property type="match status" value="1"/>
</dbReference>
<comment type="catalytic activity">
    <reaction evidence="1">
        <text>ATP + protein L-histidine = ADP + protein N-phospho-L-histidine.</text>
        <dbReference type="EC" id="2.7.13.3"/>
    </reaction>
</comment>
<dbReference type="RefSeq" id="WP_059285133.1">
    <property type="nucleotide sequence ID" value="NZ_LNQU01000015.1"/>
</dbReference>
<keyword evidence="7" id="KW-1185">Reference proteome</keyword>
<dbReference type="Gene3D" id="3.30.565.10">
    <property type="entry name" value="Histidine kinase-like ATPase, C-terminal domain"/>
    <property type="match status" value="1"/>
</dbReference>
<keyword evidence="4" id="KW-0812">Transmembrane</keyword>
<dbReference type="Proteomes" id="UP000248395">
    <property type="component" value="Unassembled WGS sequence"/>
</dbReference>
<dbReference type="EMBL" id="QJKC01000009">
    <property type="protein sequence ID" value="PXX46161.1"/>
    <property type="molecule type" value="Genomic_DNA"/>
</dbReference>
<dbReference type="Gene3D" id="1.10.287.130">
    <property type="match status" value="1"/>
</dbReference>
<accession>A0A318JPM8</accession>
<dbReference type="SUPFAM" id="SSF55874">
    <property type="entry name" value="ATPase domain of HSP90 chaperone/DNA topoisomerase II/histidine kinase"/>
    <property type="match status" value="1"/>
</dbReference>
<keyword evidence="4" id="KW-0472">Membrane</keyword>
<dbReference type="GO" id="GO:0000155">
    <property type="term" value="F:phosphorelay sensor kinase activity"/>
    <property type="evidence" value="ECO:0007669"/>
    <property type="project" value="InterPro"/>
</dbReference>
<dbReference type="InterPro" id="IPR004358">
    <property type="entry name" value="Sig_transdc_His_kin-like_C"/>
</dbReference>
<dbReference type="PRINTS" id="PR00344">
    <property type="entry name" value="BCTRLSENSOR"/>
</dbReference>
<feature type="transmembrane region" description="Helical" evidence="4">
    <location>
        <begin position="49"/>
        <end position="66"/>
    </location>
</feature>
<keyword evidence="4" id="KW-1133">Transmembrane helix</keyword>
<dbReference type="Pfam" id="PF02518">
    <property type="entry name" value="HATPase_c"/>
    <property type="match status" value="1"/>
</dbReference>
<name>A0A318JPM8_9NEIS</name>
<dbReference type="EC" id="2.7.13.3" evidence="2"/>
<evidence type="ECO:0000259" key="5">
    <source>
        <dbReference type="PROSITE" id="PS50109"/>
    </source>
</evidence>
<protein>
    <recommendedName>
        <fullName evidence="2">histidine kinase</fullName>
        <ecNumber evidence="2">2.7.13.3</ecNumber>
    </recommendedName>
</protein>
<dbReference type="SMART" id="SM00387">
    <property type="entry name" value="HATPase_c"/>
    <property type="match status" value="1"/>
</dbReference>
<dbReference type="AlphaFoldDB" id="A0A318JPM8"/>
<dbReference type="Pfam" id="PF00512">
    <property type="entry name" value="HisKA"/>
    <property type="match status" value="1"/>
</dbReference>
<dbReference type="InterPro" id="IPR003661">
    <property type="entry name" value="HisK_dim/P_dom"/>
</dbReference>
<sequence>MLDRSLPLTPRKALAFVNGFRALMLLVLLFMSLLQGTEGQPLVDGGARFYLWSAVYAGLILCWFALRTGKIAHTLQLSLAIAADILMIVLLMGMNGGVKSGYGMLLLPYLAVAGLLSSGRYALFYASIATASLFGYVGYEHYRHEVLFGSTADLFQTGLLSLAGFVTSMVTYQLARVARESEELASRRGGEIANLNRLNELVLQSQRDAVIVLDETGTVRQFNAQAVRYFPGMQRGILLPELAPIVERWRLNSHSPMPVFVERNVRGRQLAGRMVPILAGDLRGVVMFLRDMADMAEEAKRIKLAALGRLTANIAHEIRNPLAAISHAGDLLAEGAEDAATQRLTRIVRDNARRINGLVEEVLMLGRRDRVKTETIKLSQFLADFLEQFGMAQPEAAGRILTTFHCSSSVYFDRGHLGQILSNLVANAWRHSSRVHGAVQIEISQQESQVLIRVIDDGPGMNDEAQSHLFEPFFTTESSGTGLGLYIARELAEANDARLDYIPPGGVFRLSCHHAYE</sequence>
<proteinExistence type="predicted"/>
<dbReference type="InterPro" id="IPR036890">
    <property type="entry name" value="HATPase_C_sf"/>
</dbReference>